<protein>
    <submittedName>
        <fullName evidence="2">Uncharacterized protein</fullName>
    </submittedName>
</protein>
<accession>A0A0F9YUL1</accession>
<feature type="transmembrane region" description="Helical" evidence="1">
    <location>
        <begin position="74"/>
        <end position="95"/>
    </location>
</feature>
<feature type="transmembrane region" description="Helical" evidence="1">
    <location>
        <begin position="44"/>
        <end position="67"/>
    </location>
</feature>
<reference evidence="2" key="1">
    <citation type="journal article" date="2015" name="Nature">
        <title>Complex archaea that bridge the gap between prokaryotes and eukaryotes.</title>
        <authorList>
            <person name="Spang A."/>
            <person name="Saw J.H."/>
            <person name="Jorgensen S.L."/>
            <person name="Zaremba-Niedzwiedzka K."/>
            <person name="Martijn J."/>
            <person name="Lind A.E."/>
            <person name="van Eijk R."/>
            <person name="Schleper C."/>
            <person name="Guy L."/>
            <person name="Ettema T.J."/>
        </authorList>
    </citation>
    <scope>NUCLEOTIDE SEQUENCE</scope>
</reference>
<name>A0A0F9YUL1_9ZZZZ</name>
<feature type="transmembrane region" description="Helical" evidence="1">
    <location>
        <begin position="7"/>
        <end position="24"/>
    </location>
</feature>
<dbReference type="AlphaFoldDB" id="A0A0F9YUL1"/>
<keyword evidence="1" id="KW-1133">Transmembrane helix</keyword>
<dbReference type="EMBL" id="LAZR01000009">
    <property type="protein sequence ID" value="KKO08539.1"/>
    <property type="molecule type" value="Genomic_DNA"/>
</dbReference>
<gene>
    <name evidence="2" type="ORF">LCGC14_0044790</name>
</gene>
<evidence type="ECO:0000256" key="1">
    <source>
        <dbReference type="SAM" id="Phobius"/>
    </source>
</evidence>
<keyword evidence="1" id="KW-0812">Transmembrane</keyword>
<keyword evidence="1" id="KW-0472">Membrane</keyword>
<evidence type="ECO:0000313" key="2">
    <source>
        <dbReference type="EMBL" id="KKO08539.1"/>
    </source>
</evidence>
<organism evidence="2">
    <name type="scientific">marine sediment metagenome</name>
    <dbReference type="NCBI Taxonomy" id="412755"/>
    <lineage>
        <taxon>unclassified sequences</taxon>
        <taxon>metagenomes</taxon>
        <taxon>ecological metagenomes</taxon>
    </lineage>
</organism>
<comment type="caution">
    <text evidence="2">The sequence shown here is derived from an EMBL/GenBank/DDBJ whole genome shotgun (WGS) entry which is preliminary data.</text>
</comment>
<proteinExistence type="predicted"/>
<feature type="transmembrane region" description="Helical" evidence="1">
    <location>
        <begin position="115"/>
        <end position="136"/>
    </location>
</feature>
<sequence>MDKNTKVIIGGSAATALSFFLPWISTWLGSFSPSYLLKAGADMMSFGTFVFIGSFALAALTCAMAATGRLNPRLAVATGALPFVIALIAMVRISSAANSAGANLPIGSVGELLELASLGMPVYFIGAGVTLIAAIMELKGQEPVEFISPDAQAIDDAQ</sequence>